<dbReference type="Pfam" id="PF02785">
    <property type="entry name" value="Biotin_carb_C"/>
    <property type="match status" value="1"/>
</dbReference>
<evidence type="ECO:0000259" key="14">
    <source>
        <dbReference type="PROSITE" id="PS50979"/>
    </source>
</evidence>
<dbReference type="InterPro" id="IPR001882">
    <property type="entry name" value="Biotin_BS"/>
</dbReference>
<dbReference type="PANTHER" id="PTHR43778:SF2">
    <property type="entry name" value="PYRUVATE CARBOXYLASE, MITOCHONDRIAL"/>
    <property type="match status" value="1"/>
</dbReference>
<evidence type="ECO:0000259" key="12">
    <source>
        <dbReference type="PROSITE" id="PS50968"/>
    </source>
</evidence>
<dbReference type="InterPro" id="IPR013785">
    <property type="entry name" value="Aldolase_TIM"/>
</dbReference>
<dbReference type="Gene3D" id="3.10.600.10">
    <property type="entry name" value="pyruvate carboxylase f1077a mutant domain"/>
    <property type="match status" value="1"/>
</dbReference>
<evidence type="ECO:0000313" key="16">
    <source>
        <dbReference type="EMBL" id="MBD1397668.1"/>
    </source>
</evidence>
<dbReference type="CDD" id="cd07937">
    <property type="entry name" value="DRE_TIM_PC_TC_5S"/>
    <property type="match status" value="1"/>
</dbReference>
<evidence type="ECO:0000256" key="11">
    <source>
        <dbReference type="PIRNR" id="PIRNR001594"/>
    </source>
</evidence>
<feature type="domain" description="Lipoyl-binding" evidence="12">
    <location>
        <begin position="1072"/>
        <end position="1147"/>
    </location>
</feature>
<dbReference type="SUPFAM" id="SSF56059">
    <property type="entry name" value="Glutathione synthetase ATP-binding domain-like"/>
    <property type="match status" value="1"/>
</dbReference>
<dbReference type="InterPro" id="IPR016185">
    <property type="entry name" value="PreATP-grasp_dom_sf"/>
</dbReference>
<evidence type="ECO:0000256" key="8">
    <source>
        <dbReference type="ARBA" id="ARBA00022840"/>
    </source>
</evidence>
<dbReference type="InterPro" id="IPR011053">
    <property type="entry name" value="Single_hybrid_motif"/>
</dbReference>
<dbReference type="PIRSF" id="PIRSF001594">
    <property type="entry name" value="Pyruv_carbox"/>
    <property type="match status" value="1"/>
</dbReference>
<evidence type="ECO:0000256" key="9">
    <source>
        <dbReference type="ARBA" id="ARBA00023267"/>
    </source>
</evidence>
<dbReference type="InterPro" id="IPR005930">
    <property type="entry name" value="Pyruv_COase"/>
</dbReference>
<organism evidence="16 17">
    <name type="scientific">Pontibacter aquaedesilientis</name>
    <dbReference type="NCBI Taxonomy" id="2766980"/>
    <lineage>
        <taxon>Bacteria</taxon>
        <taxon>Pseudomonadati</taxon>
        <taxon>Bacteroidota</taxon>
        <taxon>Cytophagia</taxon>
        <taxon>Cytophagales</taxon>
        <taxon>Hymenobacteraceae</taxon>
        <taxon>Pontibacter</taxon>
    </lineage>
</organism>
<keyword evidence="17" id="KW-1185">Reference proteome</keyword>
<dbReference type="InterPro" id="IPR005482">
    <property type="entry name" value="Biotin_COase_C"/>
</dbReference>
<dbReference type="Pfam" id="PF00364">
    <property type="entry name" value="Biotin_lipoyl"/>
    <property type="match status" value="1"/>
</dbReference>
<dbReference type="Gene3D" id="2.40.50.100">
    <property type="match status" value="1"/>
</dbReference>
<evidence type="ECO:0000256" key="1">
    <source>
        <dbReference type="ARBA" id="ARBA00001953"/>
    </source>
</evidence>
<dbReference type="Gene3D" id="3.30.470.20">
    <property type="entry name" value="ATP-grasp fold, B domain"/>
    <property type="match status" value="1"/>
</dbReference>
<dbReference type="InterPro" id="IPR000891">
    <property type="entry name" value="PYR_CT"/>
</dbReference>
<dbReference type="EMBL" id="JACXAJ010000004">
    <property type="protein sequence ID" value="MBD1397668.1"/>
    <property type="molecule type" value="Genomic_DNA"/>
</dbReference>
<dbReference type="NCBIfam" id="NF009554">
    <property type="entry name" value="PRK12999.1"/>
    <property type="match status" value="1"/>
</dbReference>
<dbReference type="InterPro" id="IPR011764">
    <property type="entry name" value="Biotin_carboxylation_dom"/>
</dbReference>
<comment type="pathway">
    <text evidence="2">Carbohydrate biosynthesis; gluconeogenesis.</text>
</comment>
<dbReference type="Pfam" id="PF00289">
    <property type="entry name" value="Biotin_carb_N"/>
    <property type="match status" value="1"/>
</dbReference>
<dbReference type="NCBIfam" id="TIGR01235">
    <property type="entry name" value="pyruv_carbox"/>
    <property type="match status" value="1"/>
</dbReference>
<dbReference type="SUPFAM" id="SSF89000">
    <property type="entry name" value="post-HMGL domain-like"/>
    <property type="match status" value="1"/>
</dbReference>
<dbReference type="EC" id="6.4.1.1" evidence="3 11"/>
<dbReference type="RefSeq" id="WP_191183821.1">
    <property type="nucleotide sequence ID" value="NZ_JACXAJ010000004.1"/>
</dbReference>
<evidence type="ECO:0000256" key="6">
    <source>
        <dbReference type="ARBA" id="ARBA00022723"/>
    </source>
</evidence>
<dbReference type="InterPro" id="IPR005479">
    <property type="entry name" value="CPAse_ATP-bd"/>
</dbReference>
<feature type="domain" description="ATP-grasp" evidence="13">
    <location>
        <begin position="122"/>
        <end position="320"/>
    </location>
</feature>
<dbReference type="Pfam" id="PF00682">
    <property type="entry name" value="HMGL-like"/>
    <property type="match status" value="1"/>
</dbReference>
<dbReference type="CDD" id="cd06850">
    <property type="entry name" value="biotinyl_domain"/>
    <property type="match status" value="1"/>
</dbReference>
<proteinExistence type="predicted"/>
<dbReference type="Pfam" id="PF02786">
    <property type="entry name" value="CPSase_L_D2"/>
    <property type="match status" value="1"/>
</dbReference>
<evidence type="ECO:0000313" key="17">
    <source>
        <dbReference type="Proteomes" id="UP000625551"/>
    </source>
</evidence>
<evidence type="ECO:0000256" key="2">
    <source>
        <dbReference type="ARBA" id="ARBA00004742"/>
    </source>
</evidence>
<dbReference type="SUPFAM" id="SSF51246">
    <property type="entry name" value="Rudiment single hybrid motif"/>
    <property type="match status" value="1"/>
</dbReference>
<dbReference type="PROSITE" id="PS50968">
    <property type="entry name" value="BIOTINYL_LIPOYL"/>
    <property type="match status" value="1"/>
</dbReference>
<feature type="domain" description="Biotin carboxylation" evidence="14">
    <location>
        <begin position="2"/>
        <end position="456"/>
    </location>
</feature>
<dbReference type="InterPro" id="IPR000089">
    <property type="entry name" value="Biotin_lipoyl"/>
</dbReference>
<dbReference type="Pfam" id="PF02436">
    <property type="entry name" value="PYC_OADA"/>
    <property type="match status" value="1"/>
</dbReference>
<dbReference type="InterPro" id="IPR011054">
    <property type="entry name" value="Rudment_hybrid_motif"/>
</dbReference>
<dbReference type="SMART" id="SM00878">
    <property type="entry name" value="Biotin_carb_C"/>
    <property type="match status" value="1"/>
</dbReference>
<evidence type="ECO:0000256" key="10">
    <source>
        <dbReference type="ARBA" id="ARBA00023268"/>
    </source>
</evidence>
<dbReference type="Gene3D" id="3.20.20.70">
    <property type="entry name" value="Aldolase class I"/>
    <property type="match status" value="1"/>
</dbReference>
<dbReference type="PROSITE" id="PS50991">
    <property type="entry name" value="PYR_CT"/>
    <property type="match status" value="1"/>
</dbReference>
<keyword evidence="9 11" id="KW-0092">Biotin</keyword>
<protein>
    <recommendedName>
        <fullName evidence="3 11">Pyruvate carboxylase</fullName>
        <ecNumber evidence="3 11">6.4.1.1</ecNumber>
    </recommendedName>
</protein>
<dbReference type="Proteomes" id="UP000625551">
    <property type="component" value="Unassembled WGS sequence"/>
</dbReference>
<dbReference type="GO" id="GO:0004736">
    <property type="term" value="F:pyruvate carboxylase activity"/>
    <property type="evidence" value="ECO:0007669"/>
    <property type="project" value="UniProtKB-EC"/>
</dbReference>
<name>A0ABR7XH99_9BACT</name>
<dbReference type="PROSITE" id="PS00867">
    <property type="entry name" value="CPSASE_2"/>
    <property type="match status" value="1"/>
</dbReference>
<keyword evidence="10" id="KW-0511">Multifunctional enzyme</keyword>
<comment type="function">
    <text evidence="11">Catalyzes a 2-step reaction, involving the ATP-dependent carboxylation of the covalently attached biotin in the first step and the transfer of the carboxyl group to pyruvate in the second.</text>
</comment>
<dbReference type="PROSITE" id="PS00866">
    <property type="entry name" value="CPSASE_1"/>
    <property type="match status" value="1"/>
</dbReference>
<dbReference type="InterPro" id="IPR003379">
    <property type="entry name" value="Carboxylase_cons_dom"/>
</dbReference>
<evidence type="ECO:0000259" key="15">
    <source>
        <dbReference type="PROSITE" id="PS50991"/>
    </source>
</evidence>
<keyword evidence="5 11" id="KW-0436">Ligase</keyword>
<dbReference type="InterPro" id="IPR011761">
    <property type="entry name" value="ATP-grasp"/>
</dbReference>
<evidence type="ECO:0000256" key="3">
    <source>
        <dbReference type="ARBA" id="ARBA00013057"/>
    </source>
</evidence>
<reference evidence="16 17" key="1">
    <citation type="submission" date="2020-09" db="EMBL/GenBank/DDBJ databases">
        <title>Genome sequencing and assembly of Pontibacter sp.</title>
        <authorList>
            <person name="Chhetri G."/>
        </authorList>
    </citation>
    <scope>NUCLEOTIDE SEQUENCE [LARGE SCALE GENOMIC DNA]</scope>
    <source>
        <strain evidence="16 17">JH31</strain>
    </source>
</reference>
<keyword evidence="4" id="KW-0312">Gluconeogenesis</keyword>
<dbReference type="InterPro" id="IPR005481">
    <property type="entry name" value="BC-like_N"/>
</dbReference>
<keyword evidence="6" id="KW-0479">Metal-binding</keyword>
<dbReference type="NCBIfam" id="NF006761">
    <property type="entry name" value="PRK09282.1"/>
    <property type="match status" value="1"/>
</dbReference>
<dbReference type="PROSITE" id="PS50975">
    <property type="entry name" value="ATP_GRASP"/>
    <property type="match status" value="1"/>
</dbReference>
<keyword evidence="7 11" id="KW-0547">Nucleotide-binding</keyword>
<feature type="domain" description="Pyruvate carboxyltransferase" evidence="15">
    <location>
        <begin position="534"/>
        <end position="803"/>
    </location>
</feature>
<sequence>MKIKKVLVANRGEIAIRVLRACTELNIQTVAIYTYEDRYSLHRYKADEAYQIGKDNQPLQPYLDIDGIIAIAKENGVDAIHPGYGFLSENQHFSRKCAENGIIFIGPRPEVMGSLGDKVSAKKVAVSCDVPIIQSNDLDLNTFETALEEAHRIGYPLMLKAAAGGGGRGMRVIRDDEQLEKGFFEAKNEALKAFGDDTLFLEKYVENPKHIEVQIVADNYGNITHLFERDCSVQRRFQKVVEVAPAISLNEETRQQLYDYAIRICKAVNYNNVGTVEFLVEPHNNNIYFIEVNPRIQVEHTVTEMITGIDLIKTQIFIADGYALDHEEVLLGPQHTVRANGVAIQCRITTEDPENEFKPDYGTIIAYRSAGGFGIRLDQGSVYQGAKISPFFDSLLVKVSAQAPTLRHAAMKMSRTLDEFRIRGVKQNIQFLQNIITHPVFVSGDATVDFVKNHSELFVFRKSKDRATKMLSFLADVIVNGHPDVKNPDPNKVLSKPDFTGFNLNKPYERGTKDLLTELGPDEFSKWLRNNKQIHYTDTTFRDAHQSLLATRMRSFDLLKIAEAYAKDHPQTFSMEVWGGATFDVCLRFLHEDPWRRLAEIREAIPNILLQMLIRGSNGVGYKAYPDNLIESFVEKSWETGVDVFRIFDSLNWMKSMEPCINYVRKRTGGLAEGAICYTGDILNPKKTKYNLEYYLQLAKQLEDAGAHILAIKDMAGLLKPYAATVLVEALRDTVKLPIHLHTHDTSGIQSATYLKAIEAGVDVVDVALGSMSGLTSQPNFNSMVEAMRFQERHREFDQKSLNRHSNYWETVREYYYPFESGLKAGTAEVYHHEIPGGQYSNLRPQANALGLGDKWELIKETYAEVNQLFGDLVKVTPSSKVVGDMALYLVSNDLTTVDVLERGDQISFPESVQSLFRGDLGQPAGGFPKKLQAIVLKDEQPYDVRPNEHLEPINLDQEFREFQEKFGEHTKYTDFLSYQLYPKVYEAYHKHYEQYGNVSKIPTRLFFYGMQQGEEAIIDIARGKSIVIKYQSLGHVDEDGMRTVFFKLNGQTRNIEVRDKSVKVERVQHQKVDKGNPKHIGAPLQGLLSKILVEKDQEVKRNTPLFVIEAMKMETTITASEATKIAGLHLPEGSLVNTDDLVVSLS</sequence>
<dbReference type="PROSITE" id="PS00188">
    <property type="entry name" value="BIOTIN"/>
    <property type="match status" value="1"/>
</dbReference>
<evidence type="ECO:0000256" key="4">
    <source>
        <dbReference type="ARBA" id="ARBA00022432"/>
    </source>
</evidence>
<dbReference type="InterPro" id="IPR055268">
    <property type="entry name" value="PCB-like"/>
</dbReference>
<keyword evidence="8 11" id="KW-0067">ATP-binding</keyword>
<dbReference type="SUPFAM" id="SSF52440">
    <property type="entry name" value="PreATP-grasp domain"/>
    <property type="match status" value="1"/>
</dbReference>
<evidence type="ECO:0000259" key="13">
    <source>
        <dbReference type="PROSITE" id="PS50975"/>
    </source>
</evidence>
<dbReference type="PANTHER" id="PTHR43778">
    <property type="entry name" value="PYRUVATE CARBOXYLASE"/>
    <property type="match status" value="1"/>
</dbReference>
<evidence type="ECO:0000256" key="7">
    <source>
        <dbReference type="ARBA" id="ARBA00022741"/>
    </source>
</evidence>
<accession>A0ABR7XH99</accession>
<keyword evidence="16" id="KW-0670">Pyruvate</keyword>
<comment type="caution">
    <text evidence="16">The sequence shown here is derived from an EMBL/GenBank/DDBJ whole genome shotgun (WGS) entry which is preliminary data.</text>
</comment>
<dbReference type="SUPFAM" id="SSF51569">
    <property type="entry name" value="Aldolase"/>
    <property type="match status" value="1"/>
</dbReference>
<evidence type="ECO:0000256" key="5">
    <source>
        <dbReference type="ARBA" id="ARBA00022598"/>
    </source>
</evidence>
<comment type="cofactor">
    <cofactor evidence="1 11">
        <name>biotin</name>
        <dbReference type="ChEBI" id="CHEBI:57586"/>
    </cofactor>
</comment>
<dbReference type="PROSITE" id="PS50979">
    <property type="entry name" value="BC"/>
    <property type="match status" value="1"/>
</dbReference>
<comment type="catalytic activity">
    <reaction evidence="11">
        <text>hydrogencarbonate + pyruvate + ATP = oxaloacetate + ADP + phosphate + H(+)</text>
        <dbReference type="Rhea" id="RHEA:20844"/>
        <dbReference type="ChEBI" id="CHEBI:15361"/>
        <dbReference type="ChEBI" id="CHEBI:15378"/>
        <dbReference type="ChEBI" id="CHEBI:16452"/>
        <dbReference type="ChEBI" id="CHEBI:17544"/>
        <dbReference type="ChEBI" id="CHEBI:30616"/>
        <dbReference type="ChEBI" id="CHEBI:43474"/>
        <dbReference type="ChEBI" id="CHEBI:456216"/>
        <dbReference type="EC" id="6.4.1.1"/>
    </reaction>
</comment>
<gene>
    <name evidence="16" type="ORF">H9Q13_10865</name>
</gene>
<dbReference type="SUPFAM" id="SSF51230">
    <property type="entry name" value="Single hybrid motif"/>
    <property type="match status" value="1"/>
</dbReference>